<organism evidence="2 3">
    <name type="scientific">Gordonia insulae</name>
    <dbReference type="NCBI Taxonomy" id="2420509"/>
    <lineage>
        <taxon>Bacteria</taxon>
        <taxon>Bacillati</taxon>
        <taxon>Actinomycetota</taxon>
        <taxon>Actinomycetes</taxon>
        <taxon>Mycobacteriales</taxon>
        <taxon>Gordoniaceae</taxon>
        <taxon>Gordonia</taxon>
    </lineage>
</organism>
<accession>A0A3G8JQR2</accession>
<gene>
    <name evidence="2" type="primary">ssuA_1</name>
    <name evidence="2" type="ORF">D7316_03924</name>
</gene>
<keyword evidence="3" id="KW-1185">Reference proteome</keyword>
<dbReference type="Proteomes" id="UP000271469">
    <property type="component" value="Chromosome"/>
</dbReference>
<name>A0A3G8JQR2_9ACTN</name>
<protein>
    <submittedName>
        <fullName evidence="2">Aliphatic sulfonates-binding protein</fullName>
    </submittedName>
</protein>
<dbReference type="SUPFAM" id="SSF53850">
    <property type="entry name" value="Periplasmic binding protein-like II"/>
    <property type="match status" value="1"/>
</dbReference>
<feature type="domain" description="SsuA/THI5-like" evidence="1">
    <location>
        <begin position="150"/>
        <end position="290"/>
    </location>
</feature>
<reference evidence="2 3" key="1">
    <citation type="submission" date="2018-11" db="EMBL/GenBank/DDBJ databases">
        <title>Gordonia insulae sp. nov., isolated from an island soil.</title>
        <authorList>
            <person name="Kim Y.S."/>
            <person name="Kim S.B."/>
        </authorList>
    </citation>
    <scope>NUCLEOTIDE SEQUENCE [LARGE SCALE GENOMIC DNA]</scope>
    <source>
        <strain evidence="2 3">MMS17-SY073</strain>
    </source>
</reference>
<dbReference type="PANTHER" id="PTHR30024">
    <property type="entry name" value="ALIPHATIC SULFONATES-BINDING PROTEIN-RELATED"/>
    <property type="match status" value="1"/>
</dbReference>
<dbReference type="RefSeq" id="WP_124709699.1">
    <property type="nucleotide sequence ID" value="NZ_CP033972.1"/>
</dbReference>
<dbReference type="InterPro" id="IPR015168">
    <property type="entry name" value="SsuA/THI5"/>
</dbReference>
<dbReference type="Pfam" id="PF09084">
    <property type="entry name" value="NMT1"/>
    <property type="match status" value="1"/>
</dbReference>
<evidence type="ECO:0000259" key="1">
    <source>
        <dbReference type="Pfam" id="PF09084"/>
    </source>
</evidence>
<dbReference type="PANTHER" id="PTHR30024:SF45">
    <property type="entry name" value="ABC TRANSPORTER SUBSTRATE-BINDING PROTEIN"/>
    <property type="match status" value="1"/>
</dbReference>
<evidence type="ECO:0000313" key="2">
    <source>
        <dbReference type="EMBL" id="AZG47316.1"/>
    </source>
</evidence>
<dbReference type="AlphaFoldDB" id="A0A3G8JQR2"/>
<dbReference type="EMBL" id="CP033972">
    <property type="protein sequence ID" value="AZG47316.1"/>
    <property type="molecule type" value="Genomic_DNA"/>
</dbReference>
<dbReference type="OrthoDB" id="286202at2"/>
<dbReference type="Gene3D" id="3.40.190.10">
    <property type="entry name" value="Periplasmic binding protein-like II"/>
    <property type="match status" value="2"/>
</dbReference>
<evidence type="ECO:0000313" key="3">
    <source>
        <dbReference type="Proteomes" id="UP000271469"/>
    </source>
</evidence>
<dbReference type="KEGG" id="gom:D7316_03924"/>
<proteinExistence type="predicted"/>
<sequence>MTENTIQRFPRRPSAARISRRGRAALAVGTATLALSSALTGCGMFDSESVVVNVGYQSKTINTVNAGTLMRDRGAFEAALDEAGEKSGKKYRVVWQDFSSGAPLTAAMIASHVDIGSMGDYPLLTNGSKTKKYDDAQTDFIATTGYNLRGSLNQVVVPTGSTATGLDDLRGKDVSTSLGSAGDGMLSTALERVGITKDDVHIANQDPSIGAAAVEGKQVDAFAQFVPWPQLVIFRNQGRLVYDGGDNEVPTFHGVVARHQFSEQHPEVMAAFMQALRETTDHITAQPMQAALRVSEITGIEPEVVYLYNGPNGLVSFDPTIKKQFGPALEKVKAYLVKRGSVSEDFDIASFTDTRHLEKLYGSDYATKTADIGNPSRLTGTDEVCGLPVADPATASEVWFAGQQSTSVAATPSCALRRIADTGTPVRAAYVPDAVTATKLFADHATWLTDPAAPASRRYLAFATQDGAATYRRSHPTLTEVSYETALSQSRSTT</sequence>